<dbReference type="NCBIfam" id="TIGR03855">
    <property type="entry name" value="NAD_NadX"/>
    <property type="match status" value="1"/>
</dbReference>
<comment type="catalytic activity">
    <reaction evidence="6">
        <text>L-aspartate + NADP(+) + H2O = oxaloacetate + NH4(+) + NADPH + H(+)</text>
        <dbReference type="Rhea" id="RHEA:11784"/>
        <dbReference type="ChEBI" id="CHEBI:15377"/>
        <dbReference type="ChEBI" id="CHEBI:15378"/>
        <dbReference type="ChEBI" id="CHEBI:16452"/>
        <dbReference type="ChEBI" id="CHEBI:28938"/>
        <dbReference type="ChEBI" id="CHEBI:29991"/>
        <dbReference type="ChEBI" id="CHEBI:57783"/>
        <dbReference type="ChEBI" id="CHEBI:58349"/>
        <dbReference type="EC" id="1.4.1.21"/>
    </reaction>
</comment>
<dbReference type="InterPro" id="IPR005106">
    <property type="entry name" value="Asp/hSer_DH_NAD-bd"/>
</dbReference>
<dbReference type="Gene3D" id="3.40.50.720">
    <property type="entry name" value="NAD(P)-binding Rossmann-like Domain"/>
    <property type="match status" value="1"/>
</dbReference>
<evidence type="ECO:0000256" key="2">
    <source>
        <dbReference type="ARBA" id="ARBA00022642"/>
    </source>
</evidence>
<keyword evidence="4 6" id="KW-0560">Oxidoreductase</keyword>
<evidence type="ECO:0000313" key="10">
    <source>
        <dbReference type="Proteomes" id="UP000050360"/>
    </source>
</evidence>
<dbReference type="Gene3D" id="3.30.360.10">
    <property type="entry name" value="Dihydrodipicolinate Reductase, domain 2"/>
    <property type="match status" value="1"/>
</dbReference>
<dbReference type="PANTHER" id="PTHR31873">
    <property type="entry name" value="L-ASPARTATE DEHYDROGENASE-RELATED"/>
    <property type="match status" value="1"/>
</dbReference>
<evidence type="ECO:0000256" key="4">
    <source>
        <dbReference type="ARBA" id="ARBA00023002"/>
    </source>
</evidence>
<dbReference type="Pfam" id="PF03447">
    <property type="entry name" value="NAD_binding_3"/>
    <property type="match status" value="1"/>
</dbReference>
<dbReference type="Proteomes" id="UP000050360">
    <property type="component" value="Unassembled WGS sequence"/>
</dbReference>
<dbReference type="HAMAP" id="MF_01265">
    <property type="entry name" value="NadX"/>
    <property type="match status" value="1"/>
</dbReference>
<dbReference type="InterPro" id="IPR011182">
    <property type="entry name" value="L-Asp_DH"/>
</dbReference>
<dbReference type="Pfam" id="PF01958">
    <property type="entry name" value="Asp_DH_C"/>
    <property type="match status" value="1"/>
</dbReference>
<evidence type="ECO:0000256" key="6">
    <source>
        <dbReference type="HAMAP-Rule" id="MF_01265"/>
    </source>
</evidence>
<dbReference type="InterPro" id="IPR020626">
    <property type="entry name" value="Asp_DH_prok"/>
</dbReference>
<dbReference type="InterPro" id="IPR022487">
    <property type="entry name" value="Asp_DH_arc"/>
</dbReference>
<sequence>MTYRLLLNYQETYQEIYMLKIGVIGCGAIGARICKAIDTGNINAQLVAIYDRSSEHCENLFKSLENKPVIARPLELISKADIVVECASQAAVRELGLSVLERGKDLMVMSVGALMDPDLLKEFILAARKNDCRIYAPSGAIAGIDGLKSASIATIDKVVLSTTKNPKGLSGAPFIVENNIDLSSFYEKTLIFEGNAKEAVRSFPANVNVAASLSLAGIGAEKTHVKVFVDPEATRNIHEITVIGDFGMFTSRIENVPSPDNPRTSLLAALSAIATLKKITEPLQIGT</sequence>
<dbReference type="GO" id="GO:0033735">
    <property type="term" value="F:aspartate dehydrogenase [NAD(P)+] activity"/>
    <property type="evidence" value="ECO:0007669"/>
    <property type="project" value="UniProtKB-EC"/>
</dbReference>
<dbReference type="EMBL" id="LKCM01000117">
    <property type="protein sequence ID" value="KPQ44022.1"/>
    <property type="molecule type" value="Genomic_DNA"/>
</dbReference>
<dbReference type="AlphaFoldDB" id="A0A0P8E1E3"/>
<evidence type="ECO:0000259" key="8">
    <source>
        <dbReference type="Pfam" id="PF03447"/>
    </source>
</evidence>
<comment type="catalytic activity">
    <reaction evidence="6">
        <text>L-aspartate + NAD(+) + H2O = oxaloacetate + NH4(+) + NADH + H(+)</text>
        <dbReference type="Rhea" id="RHEA:11788"/>
        <dbReference type="ChEBI" id="CHEBI:15377"/>
        <dbReference type="ChEBI" id="CHEBI:15378"/>
        <dbReference type="ChEBI" id="CHEBI:16452"/>
        <dbReference type="ChEBI" id="CHEBI:28938"/>
        <dbReference type="ChEBI" id="CHEBI:29991"/>
        <dbReference type="ChEBI" id="CHEBI:57540"/>
        <dbReference type="ChEBI" id="CHEBI:57945"/>
        <dbReference type="EC" id="1.4.1.21"/>
    </reaction>
</comment>
<proteinExistence type="inferred from homology"/>
<dbReference type="InterPro" id="IPR002811">
    <property type="entry name" value="Asp_DH"/>
</dbReference>
<dbReference type="PATRIC" id="fig|1719120.3.peg.1535"/>
<dbReference type="InterPro" id="IPR036291">
    <property type="entry name" value="NAD(P)-bd_dom_sf"/>
</dbReference>
<keyword evidence="2 6" id="KW-0662">Pyridine nucleotide biosynthesis</keyword>
<comment type="pathway">
    <text evidence="6">Cofactor biosynthesis; NAD(+) biosynthesis; iminoaspartate from L-aspartate (dehydrogenase route): step 1/1.</text>
</comment>
<evidence type="ECO:0000313" key="9">
    <source>
        <dbReference type="EMBL" id="KPQ44022.1"/>
    </source>
</evidence>
<accession>A0A0P8E1E3</accession>
<organism evidence="9 10">
    <name type="scientific">Candidatus Methanoperedens nitratireducens</name>
    <dbReference type="NCBI Taxonomy" id="1392998"/>
    <lineage>
        <taxon>Archaea</taxon>
        <taxon>Methanobacteriati</taxon>
        <taxon>Methanobacteriota</taxon>
        <taxon>Stenosarchaea group</taxon>
        <taxon>Methanomicrobia</taxon>
        <taxon>Methanosarcinales</taxon>
        <taxon>ANME-2 cluster</taxon>
        <taxon>Candidatus Methanoperedentaceae</taxon>
        <taxon>Candidatus Methanoperedens</taxon>
    </lineage>
</organism>
<dbReference type="GO" id="GO:0016639">
    <property type="term" value="F:oxidoreductase activity, acting on the CH-NH2 group of donors, NAD or NADP as acceptor"/>
    <property type="evidence" value="ECO:0007669"/>
    <property type="project" value="UniProtKB-UniRule"/>
</dbReference>
<evidence type="ECO:0000256" key="5">
    <source>
        <dbReference type="ARBA" id="ARBA00023027"/>
    </source>
</evidence>
<evidence type="ECO:0000259" key="7">
    <source>
        <dbReference type="Pfam" id="PF01958"/>
    </source>
</evidence>
<dbReference type="NCBIfam" id="NF009829">
    <property type="entry name" value="PRK13303.1-4"/>
    <property type="match status" value="1"/>
</dbReference>
<feature type="binding site" evidence="6">
    <location>
        <position position="208"/>
    </location>
    <ligand>
        <name>NAD(+)</name>
        <dbReference type="ChEBI" id="CHEBI:57540"/>
    </ligand>
</feature>
<dbReference type="SUPFAM" id="SSF55347">
    <property type="entry name" value="Glyceraldehyde-3-phosphate dehydrogenase-like, C-terminal domain"/>
    <property type="match status" value="1"/>
</dbReference>
<dbReference type="NCBIfam" id="NF009828">
    <property type="entry name" value="PRK13303.1-3"/>
    <property type="match status" value="1"/>
</dbReference>
<dbReference type="UniPathway" id="UPA00253">
    <property type="reaction ID" value="UER00456"/>
</dbReference>
<dbReference type="PIRSF" id="PIRSF005227">
    <property type="entry name" value="Asp_dh_NAD_syn"/>
    <property type="match status" value="1"/>
</dbReference>
<comment type="similarity">
    <text evidence="1 6">Belongs to the L-aspartate dehydrogenase family.</text>
</comment>
<dbReference type="GO" id="GO:0009435">
    <property type="term" value="P:NAD+ biosynthetic process"/>
    <property type="evidence" value="ECO:0007669"/>
    <property type="project" value="UniProtKB-UniRule"/>
</dbReference>
<comment type="function">
    <text evidence="6">Specifically catalyzes the NAD or NADP-dependent dehydrogenation of L-aspartate to iminoaspartate.</text>
</comment>
<dbReference type="SUPFAM" id="SSF51735">
    <property type="entry name" value="NAD(P)-binding Rossmann-fold domains"/>
    <property type="match status" value="1"/>
</dbReference>
<gene>
    <name evidence="6" type="primary">nadX</name>
    <name evidence="9" type="ORF">MPEBLZ_01425</name>
</gene>
<feature type="domain" description="Aspartate/homoserine dehydrogenase NAD-binding" evidence="8">
    <location>
        <begin position="25"/>
        <end position="137"/>
    </location>
</feature>
<comment type="caution">
    <text evidence="9">The sequence shown here is derived from an EMBL/GenBank/DDBJ whole genome shotgun (WGS) entry which is preliminary data.</text>
</comment>
<evidence type="ECO:0000256" key="1">
    <source>
        <dbReference type="ARBA" id="ARBA00008331"/>
    </source>
</evidence>
<keyword evidence="5 6" id="KW-0520">NAD</keyword>
<dbReference type="PANTHER" id="PTHR31873:SF6">
    <property type="entry name" value="ASPARTATE DEHYDROGENASE DOMAIN-CONTAINING PROTEIN"/>
    <property type="match status" value="1"/>
</dbReference>
<dbReference type="EC" id="1.4.1.21" evidence="6"/>
<reference evidence="9 10" key="1">
    <citation type="submission" date="2015-09" db="EMBL/GenBank/DDBJ databases">
        <title>A metagenomics-based metabolic model of nitrate-dependent anaerobic oxidation of methane by Methanoperedens-like archaea.</title>
        <authorList>
            <person name="Arshad A."/>
            <person name="Speth D.R."/>
            <person name="De Graaf R.M."/>
            <person name="Op Den Camp H.J."/>
            <person name="Jetten M.S."/>
            <person name="Welte C.U."/>
        </authorList>
    </citation>
    <scope>NUCLEOTIDE SEQUENCE [LARGE SCALE GENOMIC DNA]</scope>
</reference>
<feature type="binding site" evidence="6">
    <location>
        <position position="140"/>
    </location>
    <ligand>
        <name>NAD(+)</name>
        <dbReference type="ChEBI" id="CHEBI:57540"/>
    </ligand>
</feature>
<name>A0A0P8E1E3_9EURY</name>
<dbReference type="NCBIfam" id="NF009830">
    <property type="entry name" value="PRK13304.1"/>
    <property type="match status" value="1"/>
</dbReference>
<comment type="miscellaneous">
    <text evidence="6">The iminoaspartate product is unstable in aqueous solution and can decompose to oxaloacetate and ammonia.</text>
</comment>
<keyword evidence="3 6" id="KW-0521">NADP</keyword>
<evidence type="ECO:0000256" key="3">
    <source>
        <dbReference type="ARBA" id="ARBA00022857"/>
    </source>
</evidence>
<feature type="active site" evidence="6">
    <location>
        <position position="238"/>
    </location>
</feature>
<dbReference type="GO" id="GO:0050661">
    <property type="term" value="F:NADP binding"/>
    <property type="evidence" value="ECO:0007669"/>
    <property type="project" value="UniProtKB-UniRule"/>
</dbReference>
<feature type="domain" description="Aspartate dehydrogenase" evidence="7">
    <location>
        <begin position="187"/>
        <end position="273"/>
    </location>
</feature>
<protein>
    <recommendedName>
        <fullName evidence="6">L-aspartate dehydrogenase</fullName>
        <ecNumber evidence="6">1.4.1.21</ecNumber>
    </recommendedName>
</protein>
<dbReference type="GO" id="GO:0051287">
    <property type="term" value="F:NAD binding"/>
    <property type="evidence" value="ECO:0007669"/>
    <property type="project" value="UniProtKB-UniRule"/>
</dbReference>